<protein>
    <recommendedName>
        <fullName evidence="11">Pectate lyase</fullName>
    </recommendedName>
</protein>
<reference evidence="9 10" key="1">
    <citation type="submission" date="2021-03" db="EMBL/GenBank/DDBJ databases">
        <title>Antimicrobial resistance genes in bacteria isolated from Japanese honey, and their potential for conferring macrolide and lincosamide resistance in the American foulbrood pathogen Paenibacillus larvae.</title>
        <authorList>
            <person name="Okamoto M."/>
            <person name="Kumagai M."/>
            <person name="Kanamori H."/>
            <person name="Takamatsu D."/>
        </authorList>
    </citation>
    <scope>NUCLEOTIDE SEQUENCE [LARGE SCALE GENOMIC DNA]</scope>
    <source>
        <strain evidence="9 10">J21TS3</strain>
    </source>
</reference>
<dbReference type="EMBL" id="BORW01000002">
    <property type="protein sequence ID" value="GIO65950.1"/>
    <property type="molecule type" value="Genomic_DNA"/>
</dbReference>
<evidence type="ECO:0000256" key="3">
    <source>
        <dbReference type="ARBA" id="ARBA00022525"/>
    </source>
</evidence>
<evidence type="ECO:0000313" key="9">
    <source>
        <dbReference type="EMBL" id="GIO65950.1"/>
    </source>
</evidence>
<evidence type="ECO:0008006" key="11">
    <source>
        <dbReference type="Google" id="ProtNLM"/>
    </source>
</evidence>
<dbReference type="InterPro" id="IPR011050">
    <property type="entry name" value="Pectin_lyase_fold/virulence"/>
</dbReference>
<keyword evidence="10" id="KW-1185">Reference proteome</keyword>
<accession>A0ABQ4LRR6</accession>
<dbReference type="PANTHER" id="PTHR40088:SF1">
    <property type="entry name" value="PECTATE LYASE PEL9"/>
    <property type="match status" value="1"/>
</dbReference>
<dbReference type="SUPFAM" id="SSF51126">
    <property type="entry name" value="Pectin lyase-like"/>
    <property type="match status" value="1"/>
</dbReference>
<dbReference type="InterPro" id="IPR052052">
    <property type="entry name" value="Polysaccharide_Lyase_9"/>
</dbReference>
<comment type="cofactor">
    <cofactor evidence="1">
        <name>Ca(2+)</name>
        <dbReference type="ChEBI" id="CHEBI:29108"/>
    </cofactor>
</comment>
<evidence type="ECO:0000313" key="10">
    <source>
        <dbReference type="Proteomes" id="UP000680638"/>
    </source>
</evidence>
<evidence type="ECO:0000256" key="4">
    <source>
        <dbReference type="ARBA" id="ARBA00022723"/>
    </source>
</evidence>
<keyword evidence="3" id="KW-0964">Secreted</keyword>
<dbReference type="InterPro" id="IPR012334">
    <property type="entry name" value="Pectin_lyas_fold"/>
</dbReference>
<dbReference type="Gene3D" id="2.160.20.10">
    <property type="entry name" value="Single-stranded right-handed beta-helix, Pectin lyase-like"/>
    <property type="match status" value="1"/>
</dbReference>
<keyword evidence="7" id="KW-0456">Lyase</keyword>
<evidence type="ECO:0000256" key="8">
    <source>
        <dbReference type="ARBA" id="ARBA00038263"/>
    </source>
</evidence>
<keyword evidence="4" id="KW-0479">Metal-binding</keyword>
<keyword evidence="5" id="KW-0732">Signal</keyword>
<comment type="similarity">
    <text evidence="8">Belongs to the polysaccharide lyase 9 family.</text>
</comment>
<sequence>MDHIVKNSIAFQNKKHGFTYNSNPGSITLTNNTSWNNGQSNFAFDPGTHRFTNNLSFAGGSSDKTSGTDVENTNVWWKNNASVNGKGLAAGPADFASLTPSVIRNADGSPNLGYFLKLAPGSDLIGSGSPAGTNIGAR</sequence>
<organism evidence="9 10">
    <name type="scientific">Paenibacillus cookii</name>
    <dbReference type="NCBI Taxonomy" id="157839"/>
    <lineage>
        <taxon>Bacteria</taxon>
        <taxon>Bacillati</taxon>
        <taxon>Bacillota</taxon>
        <taxon>Bacilli</taxon>
        <taxon>Bacillales</taxon>
        <taxon>Paenibacillaceae</taxon>
        <taxon>Paenibacillus</taxon>
    </lineage>
</organism>
<evidence type="ECO:0000256" key="1">
    <source>
        <dbReference type="ARBA" id="ARBA00001913"/>
    </source>
</evidence>
<dbReference type="Proteomes" id="UP000680638">
    <property type="component" value="Unassembled WGS sequence"/>
</dbReference>
<evidence type="ECO:0000256" key="7">
    <source>
        <dbReference type="ARBA" id="ARBA00023239"/>
    </source>
</evidence>
<evidence type="ECO:0000256" key="5">
    <source>
        <dbReference type="ARBA" id="ARBA00022729"/>
    </source>
</evidence>
<keyword evidence="6" id="KW-0106">Calcium</keyword>
<dbReference type="PANTHER" id="PTHR40088">
    <property type="entry name" value="PECTATE LYASE (EUROFUNG)"/>
    <property type="match status" value="1"/>
</dbReference>
<evidence type="ECO:0000256" key="6">
    <source>
        <dbReference type="ARBA" id="ARBA00022837"/>
    </source>
</evidence>
<proteinExistence type="inferred from homology"/>
<comment type="subcellular location">
    <subcellularLocation>
        <location evidence="2">Secreted</location>
    </subcellularLocation>
</comment>
<comment type="caution">
    <text evidence="9">The sequence shown here is derived from an EMBL/GenBank/DDBJ whole genome shotgun (WGS) entry which is preliminary data.</text>
</comment>
<evidence type="ECO:0000256" key="2">
    <source>
        <dbReference type="ARBA" id="ARBA00004613"/>
    </source>
</evidence>
<name>A0ABQ4LRR6_9BACL</name>
<gene>
    <name evidence="9" type="ORF">J21TS3_07710</name>
</gene>